<dbReference type="AlphaFoldDB" id="A0A146KE08"/>
<accession>A0A146KE08</accession>
<evidence type="ECO:0000313" key="3">
    <source>
        <dbReference type="EMBL" id="JAP93736.1"/>
    </source>
</evidence>
<proteinExistence type="predicted"/>
<gene>
    <name evidence="3" type="ORF">TPC1_13871</name>
</gene>
<keyword evidence="1" id="KW-0853">WD repeat</keyword>
<reference evidence="3" key="1">
    <citation type="submission" date="2015-07" db="EMBL/GenBank/DDBJ databases">
        <title>Adaptation to a free-living lifestyle via gene acquisitions in the diplomonad Trepomonas sp. PC1.</title>
        <authorList>
            <person name="Xu F."/>
            <person name="Jerlstrom-Hultqvist J."/>
            <person name="Kolisko M."/>
            <person name="Simpson A.G.B."/>
            <person name="Roger A.J."/>
            <person name="Svard S.G."/>
            <person name="Andersson J.O."/>
        </authorList>
    </citation>
    <scope>NUCLEOTIDE SEQUENCE</scope>
    <source>
        <strain evidence="3">PC1</strain>
    </source>
</reference>
<dbReference type="PRINTS" id="PR00600">
    <property type="entry name" value="PP2APR55"/>
</dbReference>
<dbReference type="InterPro" id="IPR015943">
    <property type="entry name" value="WD40/YVTN_repeat-like_dom_sf"/>
</dbReference>
<feature type="non-terminal residue" evidence="3">
    <location>
        <position position="1"/>
    </location>
</feature>
<dbReference type="GO" id="GO:0000159">
    <property type="term" value="C:protein phosphatase type 2A complex"/>
    <property type="evidence" value="ECO:0007669"/>
    <property type="project" value="InterPro"/>
</dbReference>
<dbReference type="PANTHER" id="PTHR11871">
    <property type="entry name" value="PROTEIN PHOSPHATASE PP2A REGULATORY SUBUNIT B"/>
    <property type="match status" value="1"/>
</dbReference>
<protein>
    <submittedName>
        <fullName evidence="3">Protein phosphatase PP2A regulatory subunit B</fullName>
    </submittedName>
</protein>
<dbReference type="SUPFAM" id="SSF50978">
    <property type="entry name" value="WD40 repeat-like"/>
    <property type="match status" value="1"/>
</dbReference>
<dbReference type="GO" id="GO:0019888">
    <property type="term" value="F:protein phosphatase regulator activity"/>
    <property type="evidence" value="ECO:0007669"/>
    <property type="project" value="InterPro"/>
</dbReference>
<organism evidence="3">
    <name type="scientific">Trepomonas sp. PC1</name>
    <dbReference type="NCBI Taxonomy" id="1076344"/>
    <lineage>
        <taxon>Eukaryota</taxon>
        <taxon>Metamonada</taxon>
        <taxon>Diplomonadida</taxon>
        <taxon>Hexamitidae</taxon>
        <taxon>Hexamitinae</taxon>
        <taxon>Trepomonas</taxon>
    </lineage>
</organism>
<evidence type="ECO:0000256" key="2">
    <source>
        <dbReference type="ARBA" id="ARBA00022737"/>
    </source>
</evidence>
<dbReference type="InterPro" id="IPR000009">
    <property type="entry name" value="PP2A_PR55"/>
</dbReference>
<name>A0A146KE08_9EUKA</name>
<dbReference type="EMBL" id="GDID01002870">
    <property type="protein sequence ID" value="JAP93736.1"/>
    <property type="molecule type" value="Transcribed_RNA"/>
</dbReference>
<sequence length="345" mass="38980">FQRDFDILRSQEVSSEVLNLNFLPPSQNQLFLASSERDVKLFQIADHFKFKPCEGKFPQKLKAHKEILPRRLFSVSQYHVNAMSLSPTGDTFLVSDDFNLMQFWVEDHTCGHRLVSQQVSLDSKLNLITTSSYHPQDQNLIFAGYSTGAIKLFDLRANLKQTSVSGSGYQNPIHDIQVNSPNLVYVRTQQDLFIQDIRNLNKPLFQMNLNPKLKIPTRQTVNQPNYFNQTDSLKPNLECAEHELKFNVSLSKDKKFWATGYFGTQVVVGNMENQVLGFKATRLLKKQNKLQQGPGAQLGAKTLVNGGVVDLNQYSDSDVGRVEKLQFGDGVLAAAGAGNLFLYSW</sequence>
<keyword evidence="2" id="KW-0677">Repeat</keyword>
<dbReference type="Gene3D" id="2.130.10.10">
    <property type="entry name" value="YVTN repeat-like/Quinoprotein amine dehydrogenase"/>
    <property type="match status" value="1"/>
</dbReference>
<dbReference type="InterPro" id="IPR036322">
    <property type="entry name" value="WD40_repeat_dom_sf"/>
</dbReference>
<evidence type="ECO:0000256" key="1">
    <source>
        <dbReference type="ARBA" id="ARBA00022574"/>
    </source>
</evidence>